<feature type="transmembrane region" description="Helical" evidence="1">
    <location>
        <begin position="20"/>
        <end position="44"/>
    </location>
</feature>
<dbReference type="GO" id="GO:0007270">
    <property type="term" value="P:neuron-neuron synaptic transmission"/>
    <property type="evidence" value="ECO:0007669"/>
    <property type="project" value="TreeGrafter"/>
</dbReference>
<evidence type="ECO:0000256" key="1">
    <source>
        <dbReference type="SAM" id="Phobius"/>
    </source>
</evidence>
<feature type="transmembrane region" description="Helical" evidence="1">
    <location>
        <begin position="186"/>
        <end position="208"/>
    </location>
</feature>
<dbReference type="OMA" id="PLMRYAC"/>
<dbReference type="EnsemblMetazoa" id="PHUM345860-RA">
    <property type="protein sequence ID" value="PHUM345860-PA"/>
    <property type="gene ID" value="PHUM345860"/>
</dbReference>
<dbReference type="Pfam" id="PF15993">
    <property type="entry name" value="Fuseless"/>
    <property type="match status" value="1"/>
</dbReference>
<feature type="transmembrane region" description="Helical" evidence="1">
    <location>
        <begin position="297"/>
        <end position="314"/>
    </location>
</feature>
<reference evidence="3" key="3">
    <citation type="submission" date="2021-02" db="UniProtKB">
        <authorList>
            <consortium name="EnsemblMetazoa"/>
        </authorList>
    </citation>
    <scope>IDENTIFICATION</scope>
    <source>
        <strain evidence="3">USDA</strain>
    </source>
</reference>
<accession>E0VNU7</accession>
<dbReference type="eggNOG" id="ENOG502QUG4">
    <property type="taxonomic scope" value="Eukaryota"/>
</dbReference>
<dbReference type="GO" id="GO:0070073">
    <property type="term" value="P:clustering of voltage-gated calcium channels"/>
    <property type="evidence" value="ECO:0007669"/>
    <property type="project" value="TreeGrafter"/>
</dbReference>
<dbReference type="FunCoup" id="E0VNU7">
    <property type="interactions" value="4"/>
</dbReference>
<dbReference type="EMBL" id="DS235354">
    <property type="protein sequence ID" value="EEB15053.1"/>
    <property type="molecule type" value="Genomic_DNA"/>
</dbReference>
<keyword evidence="1" id="KW-0472">Membrane</keyword>
<dbReference type="AlphaFoldDB" id="E0VNU7"/>
<sequence length="360" mass="41766">MKKKFFFKKKNNNNNNGKWYKFSLVVLDVIFSCLIIAPAVIGYWRGSWCLSDVYIFPNDFKVNLIVSGLIGFIVQIILTLSQDYLQKNINPKKMNIIIYYLISRVYTYLYGLACINMWRGVWKALDFYVGTQLLQVLVPTTISFVAISCMKSIKTLSSTPFTIALDSYNNFFQIPTMFKVTKSSELSLYILDCFFSVFVIGSLVIFIWRGVWCLTDVLLFPENEKYSALSSLVIGYSIVLVIFILQTPIEKINEKLSGFWQLLVADIYVFISFIGTINLWRGIWNLLNIYFLPDFPIWSYWITHLGCFSFLVLINCSNTILVRGVYLDGEEGGKCNIFPNFYFSFFFQVNKTLINYKINN</sequence>
<feature type="transmembrane region" description="Helical" evidence="1">
    <location>
        <begin position="228"/>
        <end position="246"/>
    </location>
</feature>
<feature type="transmembrane region" description="Helical" evidence="1">
    <location>
        <begin position="127"/>
        <end position="147"/>
    </location>
</feature>
<dbReference type="EMBL" id="AAZO01004032">
    <property type="status" value="NOT_ANNOTATED_CDS"/>
    <property type="molecule type" value="Genomic_DNA"/>
</dbReference>
<feature type="transmembrane region" description="Helical" evidence="1">
    <location>
        <begin position="258"/>
        <end position="277"/>
    </location>
</feature>
<dbReference type="GO" id="GO:0042734">
    <property type="term" value="C:presynaptic membrane"/>
    <property type="evidence" value="ECO:0007669"/>
    <property type="project" value="TreeGrafter"/>
</dbReference>
<reference evidence="2" key="2">
    <citation type="submission" date="2007-04" db="EMBL/GenBank/DDBJ databases">
        <title>The genome of the human body louse.</title>
        <authorList>
            <consortium name="The Human Body Louse Genome Consortium"/>
            <person name="Kirkness E."/>
            <person name="Walenz B."/>
            <person name="Hass B."/>
            <person name="Bruggner R."/>
            <person name="Strausberg R."/>
        </authorList>
    </citation>
    <scope>NUCLEOTIDE SEQUENCE</scope>
    <source>
        <strain evidence="2">USDA</strain>
    </source>
</reference>
<dbReference type="OrthoDB" id="45313at2759"/>
<feature type="transmembrane region" description="Helical" evidence="1">
    <location>
        <begin position="64"/>
        <end position="85"/>
    </location>
</feature>
<keyword evidence="4" id="KW-1185">Reference proteome</keyword>
<dbReference type="PANTHER" id="PTHR35270:SF2">
    <property type="entry name" value="FUSELESS, ISOFORM A"/>
    <property type="match status" value="1"/>
</dbReference>
<dbReference type="VEuPathDB" id="VectorBase:PHUM345860"/>
<keyword evidence="1" id="KW-1133">Transmembrane helix</keyword>
<name>E0VNU7_PEDHC</name>
<dbReference type="InParanoid" id="E0VNU7"/>
<feature type="transmembrane region" description="Helical" evidence="1">
    <location>
        <begin position="97"/>
        <end position="121"/>
    </location>
</feature>
<evidence type="ECO:0000313" key="3">
    <source>
        <dbReference type="EnsemblMetazoa" id="PHUM345860-PA"/>
    </source>
</evidence>
<dbReference type="GeneID" id="8231878"/>
<keyword evidence="1" id="KW-0812">Transmembrane</keyword>
<dbReference type="CTD" id="8231878"/>
<evidence type="ECO:0000313" key="4">
    <source>
        <dbReference type="Proteomes" id="UP000009046"/>
    </source>
</evidence>
<proteinExistence type="predicted"/>
<reference evidence="2" key="1">
    <citation type="submission" date="2007-04" db="EMBL/GenBank/DDBJ databases">
        <title>Annotation of Pediculus humanus corporis strain USDA.</title>
        <authorList>
            <person name="Kirkness E."/>
            <person name="Hannick L."/>
            <person name="Hass B."/>
            <person name="Bruggner R."/>
            <person name="Lawson D."/>
            <person name="Bidwell S."/>
            <person name="Joardar V."/>
            <person name="Caler E."/>
            <person name="Walenz B."/>
            <person name="Inman J."/>
            <person name="Schobel S."/>
            <person name="Galinsky K."/>
            <person name="Amedeo P."/>
            <person name="Strausberg R."/>
        </authorList>
    </citation>
    <scope>NUCLEOTIDE SEQUENCE</scope>
    <source>
        <strain evidence="2">USDA</strain>
    </source>
</reference>
<organism>
    <name type="scientific">Pediculus humanus subsp. corporis</name>
    <name type="common">Body louse</name>
    <dbReference type="NCBI Taxonomy" id="121224"/>
    <lineage>
        <taxon>Eukaryota</taxon>
        <taxon>Metazoa</taxon>
        <taxon>Ecdysozoa</taxon>
        <taxon>Arthropoda</taxon>
        <taxon>Hexapoda</taxon>
        <taxon>Insecta</taxon>
        <taxon>Pterygota</taxon>
        <taxon>Neoptera</taxon>
        <taxon>Paraneoptera</taxon>
        <taxon>Psocodea</taxon>
        <taxon>Troctomorpha</taxon>
        <taxon>Phthiraptera</taxon>
        <taxon>Anoplura</taxon>
        <taxon>Pediculidae</taxon>
        <taxon>Pediculus</taxon>
    </lineage>
</organism>
<dbReference type="Proteomes" id="UP000009046">
    <property type="component" value="Unassembled WGS sequence"/>
</dbReference>
<evidence type="ECO:0008006" key="5">
    <source>
        <dbReference type="Google" id="ProtNLM"/>
    </source>
</evidence>
<evidence type="ECO:0000313" key="2">
    <source>
        <dbReference type="EMBL" id="EEB15053.1"/>
    </source>
</evidence>
<protein>
    <recommendedName>
        <fullName evidence="5">Fuseless</fullName>
    </recommendedName>
</protein>
<dbReference type="KEGG" id="phu:Phum_PHUM345860"/>
<dbReference type="RefSeq" id="XP_002427791.1">
    <property type="nucleotide sequence ID" value="XM_002427746.1"/>
</dbReference>
<gene>
    <name evidence="3" type="primary">8231878</name>
    <name evidence="2" type="ORF">Phum_PHUM345860</name>
</gene>
<dbReference type="HOGENOM" id="CLU_039224_0_0_1"/>
<dbReference type="GO" id="GO:0007274">
    <property type="term" value="P:neuromuscular synaptic transmission"/>
    <property type="evidence" value="ECO:0007669"/>
    <property type="project" value="TreeGrafter"/>
</dbReference>
<dbReference type="PANTHER" id="PTHR35270">
    <property type="entry name" value="FUSELESS, ISOFORM A"/>
    <property type="match status" value="1"/>
</dbReference>
<dbReference type="InterPro" id="IPR032751">
    <property type="entry name" value="Fuseless"/>
</dbReference>